<comment type="caution">
    <text evidence="2">The sequence shown here is derived from an EMBL/GenBank/DDBJ whole genome shotgun (WGS) entry which is preliminary data.</text>
</comment>
<evidence type="ECO:0008006" key="4">
    <source>
        <dbReference type="Google" id="ProtNLM"/>
    </source>
</evidence>
<organism evidence="2 3">
    <name type="scientific">Anabaena sphaerica FACHB-251</name>
    <dbReference type="NCBI Taxonomy" id="2692883"/>
    <lineage>
        <taxon>Bacteria</taxon>
        <taxon>Bacillati</taxon>
        <taxon>Cyanobacteriota</taxon>
        <taxon>Cyanophyceae</taxon>
        <taxon>Nostocales</taxon>
        <taxon>Nostocaceae</taxon>
        <taxon>Anabaena</taxon>
    </lineage>
</organism>
<dbReference type="EMBL" id="JACJQU010000005">
    <property type="protein sequence ID" value="MBD2294028.1"/>
    <property type="molecule type" value="Genomic_DNA"/>
</dbReference>
<dbReference type="RefSeq" id="WP_190560030.1">
    <property type="nucleotide sequence ID" value="NZ_JACJQU010000005.1"/>
</dbReference>
<keyword evidence="3" id="KW-1185">Reference proteome</keyword>
<name>A0A926WIW1_9NOST</name>
<feature type="transmembrane region" description="Helical" evidence="1">
    <location>
        <begin position="29"/>
        <end position="48"/>
    </location>
</feature>
<sequence length="405" mass="47586">MSNNYGLDLTNISNKQMSKSDNFFQFNKWFFSTIAIFILMVVSFNALIDPYGIYKSPIFVGINHVKPQKKFNDRLVKAIEIIHTKPFTIFLGSSRTKQGLDPNHLALSNFKPVYNIGLDGSNPYELLRYLQHTIKNQPHLKQVILGVDFFMFNESLGNQPGFDENRLEKTYIIPNDIINSLFSLDVLQINRETILASLQNNHPAETSEENGYVPNYKYEKKPITFRFRHFINSYFVLHYQYKFSDKYFDYFRQIINLCQERNIKLIVFISPSHATQWEAIRVTGQWPTFESWKEKIVQLSPVWDFSGYNSITTEAINDMMVNYVDNSHYTTRVGNLLINRIFGYKENELPADFGILVNKDNIEYHLAKIRADREEWLKKHKDEFDLVQSLEKQFLAAQQDKNSKQ</sequence>
<reference evidence="3" key="1">
    <citation type="journal article" date="2020" name="ISME J.">
        <title>Comparative genomics reveals insights into cyanobacterial evolution and habitat adaptation.</title>
        <authorList>
            <person name="Chen M.Y."/>
            <person name="Teng W.K."/>
            <person name="Zhao L."/>
            <person name="Hu C.X."/>
            <person name="Zhou Y.K."/>
            <person name="Han B.P."/>
            <person name="Song L.R."/>
            <person name="Shu W.S."/>
        </authorList>
    </citation>
    <scope>NUCLEOTIDE SEQUENCE [LARGE SCALE GENOMIC DNA]</scope>
    <source>
        <strain evidence="3">FACHB-251</strain>
    </source>
</reference>
<proteinExistence type="predicted"/>
<evidence type="ECO:0000313" key="2">
    <source>
        <dbReference type="EMBL" id="MBD2294028.1"/>
    </source>
</evidence>
<dbReference type="AlphaFoldDB" id="A0A926WIW1"/>
<dbReference type="Proteomes" id="UP000662185">
    <property type="component" value="Unassembled WGS sequence"/>
</dbReference>
<accession>A0A926WIW1</accession>
<gene>
    <name evidence="2" type="ORF">H6G06_11125</name>
</gene>
<evidence type="ECO:0000256" key="1">
    <source>
        <dbReference type="SAM" id="Phobius"/>
    </source>
</evidence>
<protein>
    <recommendedName>
        <fullName evidence="4">DUF1574 domain-containing protein</fullName>
    </recommendedName>
</protein>
<keyword evidence="1" id="KW-0812">Transmembrane</keyword>
<keyword evidence="1" id="KW-0472">Membrane</keyword>
<evidence type="ECO:0000313" key="3">
    <source>
        <dbReference type="Proteomes" id="UP000662185"/>
    </source>
</evidence>
<keyword evidence="1" id="KW-1133">Transmembrane helix</keyword>